<keyword evidence="5 9" id="KW-1133">Transmembrane helix</keyword>
<evidence type="ECO:0000256" key="7">
    <source>
        <dbReference type="RuleBase" id="RU003346"/>
    </source>
</evidence>
<feature type="domain" description="Major facilitator superfamily (MFS) profile" evidence="10">
    <location>
        <begin position="65"/>
        <end position="508"/>
    </location>
</feature>
<evidence type="ECO:0000256" key="9">
    <source>
        <dbReference type="SAM" id="Phobius"/>
    </source>
</evidence>
<evidence type="ECO:0000256" key="1">
    <source>
        <dbReference type="ARBA" id="ARBA00004141"/>
    </source>
</evidence>
<feature type="region of interest" description="Disordered" evidence="8">
    <location>
        <begin position="539"/>
        <end position="560"/>
    </location>
</feature>
<dbReference type="InterPro" id="IPR005828">
    <property type="entry name" value="MFS_sugar_transport-like"/>
</dbReference>
<evidence type="ECO:0000256" key="3">
    <source>
        <dbReference type="ARBA" id="ARBA00022448"/>
    </source>
</evidence>
<reference evidence="11 12" key="1">
    <citation type="submission" date="2023-08" db="EMBL/GenBank/DDBJ databases">
        <title>Black Yeasts Isolated from many extreme environments.</title>
        <authorList>
            <person name="Coleine C."/>
            <person name="Stajich J.E."/>
            <person name="Selbmann L."/>
        </authorList>
    </citation>
    <scope>NUCLEOTIDE SEQUENCE [LARGE SCALE GENOMIC DNA]</scope>
    <source>
        <strain evidence="11 12">CCFEE 5792</strain>
    </source>
</reference>
<comment type="similarity">
    <text evidence="2 7">Belongs to the major facilitator superfamily. Sugar transporter (TC 2.A.1.1) family.</text>
</comment>
<feature type="transmembrane region" description="Helical" evidence="9">
    <location>
        <begin position="200"/>
        <end position="218"/>
    </location>
</feature>
<dbReference type="EMBL" id="JAVRRD010000036">
    <property type="protein sequence ID" value="KAK5045569.1"/>
    <property type="molecule type" value="Genomic_DNA"/>
</dbReference>
<dbReference type="InterPro" id="IPR020846">
    <property type="entry name" value="MFS_dom"/>
</dbReference>
<feature type="transmembrane region" description="Helical" evidence="9">
    <location>
        <begin position="359"/>
        <end position="378"/>
    </location>
</feature>
<feature type="transmembrane region" description="Helical" evidence="9">
    <location>
        <begin position="167"/>
        <end position="188"/>
    </location>
</feature>
<dbReference type="NCBIfam" id="TIGR00879">
    <property type="entry name" value="SP"/>
    <property type="match status" value="1"/>
</dbReference>
<evidence type="ECO:0000313" key="12">
    <source>
        <dbReference type="Proteomes" id="UP001358417"/>
    </source>
</evidence>
<evidence type="ECO:0000259" key="10">
    <source>
        <dbReference type="PROSITE" id="PS50850"/>
    </source>
</evidence>
<dbReference type="Proteomes" id="UP001358417">
    <property type="component" value="Unassembled WGS sequence"/>
</dbReference>
<dbReference type="AlphaFoldDB" id="A0AAV9MWB8"/>
<evidence type="ECO:0000256" key="2">
    <source>
        <dbReference type="ARBA" id="ARBA00010992"/>
    </source>
</evidence>
<dbReference type="InterPro" id="IPR005829">
    <property type="entry name" value="Sugar_transporter_CS"/>
</dbReference>
<feature type="transmembrane region" description="Helical" evidence="9">
    <location>
        <begin position="138"/>
        <end position="161"/>
    </location>
</feature>
<evidence type="ECO:0000256" key="4">
    <source>
        <dbReference type="ARBA" id="ARBA00022692"/>
    </source>
</evidence>
<evidence type="ECO:0000256" key="6">
    <source>
        <dbReference type="ARBA" id="ARBA00023136"/>
    </source>
</evidence>
<evidence type="ECO:0000256" key="5">
    <source>
        <dbReference type="ARBA" id="ARBA00022989"/>
    </source>
</evidence>
<sequence>MAAPNASNSASVLNEKTVDQREFNGATASHTEGIGLVEEAKHASQSEQQMSLRKAIKLYPQAIGWSVLLSSTLIMEGYDLALLGGLYASPQFNKKYGAFNEVTGKWAISAAWQSGLSNGARAGEIFGLLFAGWASDKYGYKVTTIGSLILMICFIFVLFFAPNLKVLVVGEILCGIPWGAFQSVTPAYASEVAPTVLRPYLTTFINLCWVIGQFFAQAVNRGSVQRPDQWAYRIPFAVQWVWPLPILAGLIFAPESPWWHVRHGNRAAAKQSLLRLTSRNQPNFNPDETVALIEHTNELERSMQEGVSYRDCFKGIDLRRTEVVVGIWLVQTLGGQNLMGYFSYFLVQAGLDPVNSFSLSMANSGLGAVGTIGSWFLISRVGRRTIHFSGLCCQLTILIIVGCLSFAPASTGKWAIGGMLILFTFVYDFTVGPVTYSLVSELSSTRLKAKTIVLARAAYNASNIFVNVMTNYQLSSAAWNWSSRAAFFWAGTCLISAIWVYFRLPEPKGRTYAELDLLFEQRVPARKFASTRIDPYAETSAKSHKHSVGTDDGEVVDEKL</sequence>
<dbReference type="RefSeq" id="XP_064701193.1">
    <property type="nucleotide sequence ID" value="XM_064852729.1"/>
</dbReference>
<organism evidence="11 12">
    <name type="scientific">Exophiala bonariae</name>
    <dbReference type="NCBI Taxonomy" id="1690606"/>
    <lineage>
        <taxon>Eukaryota</taxon>
        <taxon>Fungi</taxon>
        <taxon>Dikarya</taxon>
        <taxon>Ascomycota</taxon>
        <taxon>Pezizomycotina</taxon>
        <taxon>Eurotiomycetes</taxon>
        <taxon>Chaetothyriomycetidae</taxon>
        <taxon>Chaetothyriales</taxon>
        <taxon>Herpotrichiellaceae</taxon>
        <taxon>Exophiala</taxon>
    </lineage>
</organism>
<comment type="subcellular location">
    <subcellularLocation>
        <location evidence="1">Membrane</location>
        <topology evidence="1">Multi-pass membrane protein</topology>
    </subcellularLocation>
</comment>
<dbReference type="PROSITE" id="PS50850">
    <property type="entry name" value="MFS"/>
    <property type="match status" value="1"/>
</dbReference>
<feature type="transmembrane region" description="Helical" evidence="9">
    <location>
        <begin position="323"/>
        <end position="347"/>
    </location>
</feature>
<feature type="compositionally biased region" description="Acidic residues" evidence="8">
    <location>
        <begin position="551"/>
        <end position="560"/>
    </location>
</feature>
<proteinExistence type="inferred from homology"/>
<keyword evidence="6 9" id="KW-0472">Membrane</keyword>
<keyword evidence="4 9" id="KW-0812">Transmembrane</keyword>
<dbReference type="Gene3D" id="1.20.1250.20">
    <property type="entry name" value="MFS general substrate transporter like domains"/>
    <property type="match status" value="1"/>
</dbReference>
<comment type="caution">
    <text evidence="11">The sequence shown here is derived from an EMBL/GenBank/DDBJ whole genome shotgun (WGS) entry which is preliminary data.</text>
</comment>
<evidence type="ECO:0000256" key="8">
    <source>
        <dbReference type="SAM" id="MobiDB-lite"/>
    </source>
</evidence>
<gene>
    <name evidence="11" type="ORF">LTR84_009187</name>
</gene>
<accession>A0AAV9MWB8</accession>
<protein>
    <recommendedName>
        <fullName evidence="10">Major facilitator superfamily (MFS) profile domain-containing protein</fullName>
    </recommendedName>
</protein>
<feature type="transmembrane region" description="Helical" evidence="9">
    <location>
        <begin position="385"/>
        <end position="408"/>
    </location>
</feature>
<dbReference type="PROSITE" id="PS00217">
    <property type="entry name" value="SUGAR_TRANSPORT_2"/>
    <property type="match status" value="1"/>
</dbReference>
<name>A0AAV9MWB8_9EURO</name>
<dbReference type="InterPro" id="IPR050360">
    <property type="entry name" value="MFS_Sugar_Transporters"/>
</dbReference>
<dbReference type="InterPro" id="IPR003663">
    <property type="entry name" value="Sugar/inositol_transpt"/>
</dbReference>
<feature type="transmembrane region" description="Helical" evidence="9">
    <location>
        <begin position="414"/>
        <end position="439"/>
    </location>
</feature>
<dbReference type="InterPro" id="IPR036259">
    <property type="entry name" value="MFS_trans_sf"/>
</dbReference>
<evidence type="ECO:0000313" key="11">
    <source>
        <dbReference type="EMBL" id="KAK5045569.1"/>
    </source>
</evidence>
<dbReference type="GO" id="GO:0016020">
    <property type="term" value="C:membrane"/>
    <property type="evidence" value="ECO:0007669"/>
    <property type="project" value="UniProtKB-SubCell"/>
</dbReference>
<dbReference type="FunFam" id="1.20.1250.20:FF:000149">
    <property type="entry name" value="MFS transporter, SP family, general alpha glucoside:H+ symporter"/>
    <property type="match status" value="1"/>
</dbReference>
<dbReference type="GO" id="GO:0005351">
    <property type="term" value="F:carbohydrate:proton symporter activity"/>
    <property type="evidence" value="ECO:0007669"/>
    <property type="project" value="TreeGrafter"/>
</dbReference>
<dbReference type="PANTHER" id="PTHR48022:SF76">
    <property type="entry name" value="MALTOSE PERMEASE, PUTATIVE (AFU_ORTHOLOGUE AFUA_8G07240)-RELATED"/>
    <property type="match status" value="1"/>
</dbReference>
<feature type="transmembrane region" description="Helical" evidence="9">
    <location>
        <begin position="481"/>
        <end position="502"/>
    </location>
</feature>
<dbReference type="PANTHER" id="PTHR48022">
    <property type="entry name" value="PLASTIDIC GLUCOSE TRANSPORTER 4"/>
    <property type="match status" value="1"/>
</dbReference>
<dbReference type="GeneID" id="89977348"/>
<dbReference type="Pfam" id="PF00083">
    <property type="entry name" value="Sugar_tr"/>
    <property type="match status" value="1"/>
</dbReference>
<dbReference type="SUPFAM" id="SSF103473">
    <property type="entry name" value="MFS general substrate transporter"/>
    <property type="match status" value="1"/>
</dbReference>
<keyword evidence="3 7" id="KW-0813">Transport</keyword>
<keyword evidence="12" id="KW-1185">Reference proteome</keyword>
<feature type="transmembrane region" description="Helical" evidence="9">
    <location>
        <begin position="451"/>
        <end position="469"/>
    </location>
</feature>